<sequence length="199" mass="20943">MDLTGVAHNAVEGISVAGEDVLVLGCGPVGLFAIAIAKALGARSVYGVDQVSGRLDLAKKMGASQVIHTGKEDVTETVRVLTGGNGVGRVVEASGAASLLNASFAWLRKGGQMALIGLPKAPLHVENVLTDVVFKSLTLKSFHGRRIFHTWAECERLLAGGKVDISPVISHCLPMTQYHHAFDLLTRGSASKILLDPQI</sequence>
<dbReference type="OrthoDB" id="1879366at2759"/>
<protein>
    <submittedName>
        <fullName evidence="3">L-threonine 3-dehydrogenase</fullName>
    </submittedName>
</protein>
<proteinExistence type="predicted"/>
<dbReference type="Gene3D" id="3.40.50.720">
    <property type="entry name" value="NAD(P)-binding Rossmann-like Domain"/>
    <property type="match status" value="1"/>
</dbReference>
<dbReference type="PANTHER" id="PTHR43401:SF2">
    <property type="entry name" value="L-THREONINE 3-DEHYDROGENASE"/>
    <property type="match status" value="1"/>
</dbReference>
<evidence type="ECO:0000256" key="1">
    <source>
        <dbReference type="ARBA" id="ARBA00023002"/>
    </source>
</evidence>
<dbReference type="EMBL" id="JACEEZ010016727">
    <property type="protein sequence ID" value="KAG0718056.1"/>
    <property type="molecule type" value="Genomic_DNA"/>
</dbReference>
<dbReference type="InterPro" id="IPR013149">
    <property type="entry name" value="ADH-like_C"/>
</dbReference>
<evidence type="ECO:0000313" key="3">
    <source>
        <dbReference type="EMBL" id="KAG0718056.1"/>
    </source>
</evidence>
<feature type="domain" description="Alcohol dehydrogenase-like C-terminal" evidence="2">
    <location>
        <begin position="28"/>
        <end position="158"/>
    </location>
</feature>
<keyword evidence="4" id="KW-1185">Reference proteome</keyword>
<dbReference type="AlphaFoldDB" id="A0A8J4Y6B8"/>
<dbReference type="SUPFAM" id="SSF51735">
    <property type="entry name" value="NAD(P)-binding Rossmann-fold domains"/>
    <property type="match status" value="1"/>
</dbReference>
<dbReference type="InterPro" id="IPR036291">
    <property type="entry name" value="NAD(P)-bd_dom_sf"/>
</dbReference>
<keyword evidence="1" id="KW-0560">Oxidoreductase</keyword>
<dbReference type="GO" id="GO:0016491">
    <property type="term" value="F:oxidoreductase activity"/>
    <property type="evidence" value="ECO:0007669"/>
    <property type="project" value="UniProtKB-KW"/>
</dbReference>
<evidence type="ECO:0000259" key="2">
    <source>
        <dbReference type="Pfam" id="PF00107"/>
    </source>
</evidence>
<dbReference type="Proteomes" id="UP000770661">
    <property type="component" value="Unassembled WGS sequence"/>
</dbReference>
<comment type="caution">
    <text evidence="3">The sequence shown here is derived from an EMBL/GenBank/DDBJ whole genome shotgun (WGS) entry which is preliminary data.</text>
</comment>
<dbReference type="Gene3D" id="3.90.180.10">
    <property type="entry name" value="Medium-chain alcohol dehydrogenases, catalytic domain"/>
    <property type="match status" value="1"/>
</dbReference>
<dbReference type="Pfam" id="PF00107">
    <property type="entry name" value="ADH_zinc_N"/>
    <property type="match status" value="1"/>
</dbReference>
<reference evidence="3" key="1">
    <citation type="submission" date="2020-07" db="EMBL/GenBank/DDBJ databases">
        <title>The High-quality genome of the commercially important snow crab, Chionoecetes opilio.</title>
        <authorList>
            <person name="Jeong J.-H."/>
            <person name="Ryu S."/>
        </authorList>
    </citation>
    <scope>NUCLEOTIDE SEQUENCE</scope>
    <source>
        <strain evidence="3">MADBK_172401_WGS</strain>
        <tissue evidence="3">Digestive gland</tissue>
    </source>
</reference>
<evidence type="ECO:0000313" key="4">
    <source>
        <dbReference type="Proteomes" id="UP000770661"/>
    </source>
</evidence>
<gene>
    <name evidence="3" type="primary">tdh</name>
    <name evidence="3" type="ORF">GWK47_053231</name>
</gene>
<dbReference type="InterPro" id="IPR050129">
    <property type="entry name" value="Zn_alcohol_dh"/>
</dbReference>
<name>A0A8J4Y6B8_CHIOP</name>
<organism evidence="3 4">
    <name type="scientific">Chionoecetes opilio</name>
    <name type="common">Atlantic snow crab</name>
    <name type="synonym">Cancer opilio</name>
    <dbReference type="NCBI Taxonomy" id="41210"/>
    <lineage>
        <taxon>Eukaryota</taxon>
        <taxon>Metazoa</taxon>
        <taxon>Ecdysozoa</taxon>
        <taxon>Arthropoda</taxon>
        <taxon>Crustacea</taxon>
        <taxon>Multicrustacea</taxon>
        <taxon>Malacostraca</taxon>
        <taxon>Eumalacostraca</taxon>
        <taxon>Eucarida</taxon>
        <taxon>Decapoda</taxon>
        <taxon>Pleocyemata</taxon>
        <taxon>Brachyura</taxon>
        <taxon>Eubrachyura</taxon>
        <taxon>Majoidea</taxon>
        <taxon>Majidae</taxon>
        <taxon>Chionoecetes</taxon>
    </lineage>
</organism>
<accession>A0A8J4Y6B8</accession>
<dbReference type="PANTHER" id="PTHR43401">
    <property type="entry name" value="L-THREONINE 3-DEHYDROGENASE"/>
    <property type="match status" value="1"/>
</dbReference>